<dbReference type="STRING" id="45235.A0A2K3QQE3"/>
<dbReference type="Proteomes" id="UP000236621">
    <property type="component" value="Unassembled WGS sequence"/>
</dbReference>
<dbReference type="Gene3D" id="3.40.50.1820">
    <property type="entry name" value="alpha/beta hydrolase"/>
    <property type="match status" value="1"/>
</dbReference>
<comment type="caution">
    <text evidence="7">The sequence shown here is derived from an EMBL/GenBank/DDBJ whole genome shotgun (WGS) entry which is preliminary data.</text>
</comment>
<keyword evidence="2 6" id="KW-0121">Carboxypeptidase</keyword>
<dbReference type="PRINTS" id="PR00724">
    <property type="entry name" value="CRBOXYPTASEC"/>
</dbReference>
<dbReference type="InterPro" id="IPR018202">
    <property type="entry name" value="Ser_caboxypep_ser_AS"/>
</dbReference>
<keyword evidence="4 6" id="KW-0378">Hydrolase</keyword>
<evidence type="ECO:0000313" key="7">
    <source>
        <dbReference type="EMBL" id="PNY29751.1"/>
    </source>
</evidence>
<accession>A0A2K3QQE3</accession>
<dbReference type="Pfam" id="PF00450">
    <property type="entry name" value="Peptidase_S10"/>
    <property type="match status" value="1"/>
</dbReference>
<name>A0A2K3QQE3_9HYPO</name>
<keyword evidence="3 6" id="KW-0645">Protease</keyword>
<gene>
    <name evidence="7" type="ORF">TCAP_00336</name>
</gene>
<evidence type="ECO:0000256" key="5">
    <source>
        <dbReference type="ARBA" id="ARBA00023180"/>
    </source>
</evidence>
<keyword evidence="8" id="KW-1185">Reference proteome</keyword>
<evidence type="ECO:0000256" key="2">
    <source>
        <dbReference type="ARBA" id="ARBA00022645"/>
    </source>
</evidence>
<dbReference type="EMBL" id="NRSZ01000061">
    <property type="protein sequence ID" value="PNY29751.1"/>
    <property type="molecule type" value="Genomic_DNA"/>
</dbReference>
<dbReference type="AlphaFoldDB" id="A0A2K3QQE3"/>
<evidence type="ECO:0000256" key="4">
    <source>
        <dbReference type="ARBA" id="ARBA00022801"/>
    </source>
</evidence>
<dbReference type="EC" id="3.4.16.-" evidence="6"/>
<evidence type="ECO:0000256" key="1">
    <source>
        <dbReference type="ARBA" id="ARBA00009431"/>
    </source>
</evidence>
<dbReference type="PROSITE" id="PS00131">
    <property type="entry name" value="CARBOXYPEPT_SER_SER"/>
    <property type="match status" value="1"/>
</dbReference>
<evidence type="ECO:0000256" key="3">
    <source>
        <dbReference type="ARBA" id="ARBA00022670"/>
    </source>
</evidence>
<evidence type="ECO:0000313" key="8">
    <source>
        <dbReference type="Proteomes" id="UP000236621"/>
    </source>
</evidence>
<comment type="similarity">
    <text evidence="1 6">Belongs to the peptidase S10 family.</text>
</comment>
<dbReference type="GO" id="GO:0004185">
    <property type="term" value="F:serine-type carboxypeptidase activity"/>
    <property type="evidence" value="ECO:0007669"/>
    <property type="project" value="UniProtKB-UniRule"/>
</dbReference>
<keyword evidence="5" id="KW-0325">Glycoprotein</keyword>
<proteinExistence type="inferred from homology"/>
<dbReference type="InterPro" id="IPR001563">
    <property type="entry name" value="Peptidase_S10"/>
</dbReference>
<feature type="chain" id="PRO_5014209788" description="Carboxypeptidase" evidence="6">
    <location>
        <begin position="21"/>
        <end position="564"/>
    </location>
</feature>
<dbReference type="SUPFAM" id="SSF53474">
    <property type="entry name" value="alpha/beta-Hydrolases"/>
    <property type="match status" value="1"/>
</dbReference>
<dbReference type="GO" id="GO:0006508">
    <property type="term" value="P:proteolysis"/>
    <property type="evidence" value="ECO:0007669"/>
    <property type="project" value="UniProtKB-KW"/>
</dbReference>
<dbReference type="PANTHER" id="PTHR11802:SF479">
    <property type="entry name" value="CARBOXYPEPTIDASE"/>
    <property type="match status" value="1"/>
</dbReference>
<feature type="signal peptide" evidence="6">
    <location>
        <begin position="1"/>
        <end position="20"/>
    </location>
</feature>
<reference evidence="7 8" key="1">
    <citation type="submission" date="2017-08" db="EMBL/GenBank/DDBJ databases">
        <title>Harnessing the power of phylogenomics to disentangle the directionality and signatures of interkingdom host jumping in the parasitic fungal genus Tolypocladium.</title>
        <authorList>
            <person name="Quandt C.A."/>
            <person name="Patterson W."/>
            <person name="Spatafora J.W."/>
        </authorList>
    </citation>
    <scope>NUCLEOTIDE SEQUENCE [LARGE SCALE GENOMIC DNA]</scope>
    <source>
        <strain evidence="7 8">CBS 113982</strain>
    </source>
</reference>
<evidence type="ECO:0000256" key="6">
    <source>
        <dbReference type="RuleBase" id="RU361156"/>
    </source>
</evidence>
<organism evidence="7 8">
    <name type="scientific">Tolypocladium capitatum</name>
    <dbReference type="NCBI Taxonomy" id="45235"/>
    <lineage>
        <taxon>Eukaryota</taxon>
        <taxon>Fungi</taxon>
        <taxon>Dikarya</taxon>
        <taxon>Ascomycota</taxon>
        <taxon>Pezizomycotina</taxon>
        <taxon>Sordariomycetes</taxon>
        <taxon>Hypocreomycetidae</taxon>
        <taxon>Hypocreales</taxon>
        <taxon>Ophiocordycipitaceae</taxon>
        <taxon>Tolypocladium</taxon>
    </lineage>
</organism>
<dbReference type="PANTHER" id="PTHR11802">
    <property type="entry name" value="SERINE PROTEASE FAMILY S10 SERINE CARBOXYPEPTIDASE"/>
    <property type="match status" value="1"/>
</dbReference>
<keyword evidence="6" id="KW-0732">Signal</keyword>
<dbReference type="OrthoDB" id="443318at2759"/>
<dbReference type="InterPro" id="IPR029058">
    <property type="entry name" value="AB_hydrolase_fold"/>
</dbReference>
<sequence>MRNQLLFSLAGLWAAAAATARNAKADALLQRLHGRVGDGAGYEAFEEPTIRARSNTAHRFLNDATSAFAVNGSALPDVSFDVGESYAGLLPVSGTPNERDHLYFWFFPTANEEHKEDKEIVIWLNGGPGCSSLLGLLQENGPFVWQPGTLKLVPNPWSWHQLTNVVWIEQPVTVGFSQGVATAKDEDDLAEQFLGFWKNFIETFSMQGWKVYIAAESYGGYYGPYIGSHMINSNDTTHNNLGGLLVYDGIMFDGMVQTNVIMESFVQQHYDLMPLGDSTMQSIHDISQRCGFTEWNEKYLTYPPSGPAPLNPPGVDVSPNGTVVLNMECASLFDMINAEAQLVNPCFNVYNIRDQCPTVFDPLADNPYFDRADVKKAINAPPDVRWTECANNVFNSSQGDQSAPPGKYELPNVIDKTNNVILAHGGMDFVLPLNGVLLGIQNMTWGGELGFQTAPSDPFYVPLYGFDPQGQAPFYAANLPSGSGVSGTTHSERGLTLVVTQLAGHEGPEYAPGSSFRHLEKLIGRVQSLSDKTPFTLPQLRNITQVNGLLGSGTVKIPCLGRGC</sequence>
<protein>
    <recommendedName>
        <fullName evidence="6">Carboxypeptidase</fullName>
        <ecNumber evidence="6">3.4.16.-</ecNumber>
    </recommendedName>
</protein>